<dbReference type="AlphaFoldDB" id="A0A3N6P474"/>
<dbReference type="RefSeq" id="WP_124145695.1">
    <property type="nucleotide sequence ID" value="NZ_CAWOKI010000109.1"/>
</dbReference>
<comment type="caution">
    <text evidence="1">The sequence shown here is derived from an EMBL/GenBank/DDBJ whole genome shotgun (WGS) entry which is preliminary data.</text>
</comment>
<keyword evidence="2" id="KW-1185">Reference proteome</keyword>
<evidence type="ECO:0000313" key="2">
    <source>
        <dbReference type="Proteomes" id="UP000269154"/>
    </source>
</evidence>
<gene>
    <name evidence="1" type="ORF">D5R40_12245</name>
</gene>
<reference evidence="1 2" key="1">
    <citation type="journal article" date="2018" name="ACS Chem. Biol.">
        <title>Ketoreductase domain dysfunction expands chemodiversity: malyngamide biosynthesis in the cyanobacterium Okeania hirsuta.</title>
        <authorList>
            <person name="Moss N.A."/>
            <person name="Leao T."/>
            <person name="Rankin M."/>
            <person name="McCullough T.M."/>
            <person name="Qu P."/>
            <person name="Korobeynikov A."/>
            <person name="Smith J.L."/>
            <person name="Gerwick L."/>
            <person name="Gerwick W.H."/>
        </authorList>
    </citation>
    <scope>NUCLEOTIDE SEQUENCE [LARGE SCALE GENOMIC DNA]</scope>
    <source>
        <strain evidence="1 2">PAB10Feb10-1</strain>
    </source>
</reference>
<evidence type="ECO:0008006" key="3">
    <source>
        <dbReference type="Google" id="ProtNLM"/>
    </source>
</evidence>
<dbReference type="EMBL" id="RCBY01000057">
    <property type="protein sequence ID" value="RQH43804.1"/>
    <property type="molecule type" value="Genomic_DNA"/>
</dbReference>
<sequence>MKKHKISLILTVISCGILILLSLLNTPPSLATQQARISQIIDGDTLEVTMSQCRIPWEGNSQRCRLQLACIDGPDYRDSPFFEAAKSRLETLIPRGTIVLINDTGKSSHQRIVSEVFKDHTSINLQPAKEKLPFSVNI</sequence>
<evidence type="ECO:0000313" key="1">
    <source>
        <dbReference type="EMBL" id="RQH43804.1"/>
    </source>
</evidence>
<accession>A0A3N6P474</accession>
<dbReference type="SUPFAM" id="SSF50199">
    <property type="entry name" value="Staphylococcal nuclease"/>
    <property type="match status" value="1"/>
</dbReference>
<dbReference type="OrthoDB" id="465137at2"/>
<dbReference type="Proteomes" id="UP000269154">
    <property type="component" value="Unassembled WGS sequence"/>
</dbReference>
<dbReference type="Gene3D" id="2.40.50.90">
    <property type="match status" value="1"/>
</dbReference>
<protein>
    <recommendedName>
        <fullName evidence="3">Thermonuclease family protein</fullName>
    </recommendedName>
</protein>
<name>A0A3N6P474_9CYAN</name>
<organism evidence="1 2">
    <name type="scientific">Okeania hirsuta</name>
    <dbReference type="NCBI Taxonomy" id="1458930"/>
    <lineage>
        <taxon>Bacteria</taxon>
        <taxon>Bacillati</taxon>
        <taxon>Cyanobacteriota</taxon>
        <taxon>Cyanophyceae</taxon>
        <taxon>Oscillatoriophycideae</taxon>
        <taxon>Oscillatoriales</taxon>
        <taxon>Microcoleaceae</taxon>
        <taxon>Okeania</taxon>
    </lineage>
</organism>
<dbReference type="InterPro" id="IPR035437">
    <property type="entry name" value="SNase_OB-fold_sf"/>
</dbReference>
<proteinExistence type="predicted"/>